<accession>A0A1S2VCN2</accession>
<dbReference type="Pfam" id="PF00589">
    <property type="entry name" value="Phage_integrase"/>
    <property type="match status" value="1"/>
</dbReference>
<proteinExistence type="inferred from homology"/>
<evidence type="ECO:0000256" key="4">
    <source>
        <dbReference type="ARBA" id="ARBA00023172"/>
    </source>
</evidence>
<evidence type="ECO:0000256" key="2">
    <source>
        <dbReference type="ARBA" id="ARBA00022908"/>
    </source>
</evidence>
<comment type="caution">
    <text evidence="6">The sequence shown here is derived from an EMBL/GenBank/DDBJ whole genome shotgun (WGS) entry which is preliminary data.</text>
</comment>
<keyword evidence="7" id="KW-1185">Reference proteome</keyword>
<evidence type="ECO:0000256" key="1">
    <source>
        <dbReference type="ARBA" id="ARBA00008857"/>
    </source>
</evidence>
<dbReference type="InterPro" id="IPR011010">
    <property type="entry name" value="DNA_brk_join_enz"/>
</dbReference>
<dbReference type="Gene3D" id="1.10.150.130">
    <property type="match status" value="1"/>
</dbReference>
<dbReference type="AlphaFoldDB" id="A0A1S2VCN2"/>
<keyword evidence="4" id="KW-0233">DNA recombination</keyword>
<keyword evidence="2" id="KW-0229">DNA integration</keyword>
<comment type="similarity">
    <text evidence="1">Belongs to the 'phage' integrase family.</text>
</comment>
<evidence type="ECO:0000313" key="7">
    <source>
        <dbReference type="Proteomes" id="UP000181790"/>
    </source>
</evidence>
<dbReference type="Gene3D" id="1.10.443.10">
    <property type="entry name" value="Intergrase catalytic core"/>
    <property type="match status" value="1"/>
</dbReference>
<organism evidence="6 7">
    <name type="scientific">Arsenicibacter rosenii</name>
    <dbReference type="NCBI Taxonomy" id="1750698"/>
    <lineage>
        <taxon>Bacteria</taxon>
        <taxon>Pseudomonadati</taxon>
        <taxon>Bacteroidota</taxon>
        <taxon>Cytophagia</taxon>
        <taxon>Cytophagales</taxon>
        <taxon>Spirosomataceae</taxon>
        <taxon>Arsenicibacter</taxon>
    </lineage>
</organism>
<sequence length="403" mass="47019">MKLSDLVCKTAKPKDKPYKLFDGDGLYLEVLPSGKKLWRLKFRHLGKESRISFGAYPLVSLSEARQERHQAKKLLLQHKSPTTIRKNEKAALTRQAENTFKAVAMEWMAQNKHRWSAGYYRKVEQGLELNVYPFIGLHPIAQITPLELLNDCLRKIENRDALDIATRTRQICGQIFRYGIATGRCERDCAADLRGALKINQVEHFRTLTEKDLPDFIKALERNEARLFERTRRAVWLSLYTFCRPKEIRMARWQDMDLAEGLWIIPAELMKKKRDHIVPLSKQVIALLQEQRKELQYLETEWVFPGQVSHRKPMSDATVNKAIKLLGFGEKMVAHGFRALARTTIREKLGYESEIIEKQLAHEPSNSLRGAYDRTQFLDKRKIMMQDWADYLTNLGRKQHKSD</sequence>
<dbReference type="EMBL" id="MORL01000023">
    <property type="protein sequence ID" value="OIN56452.1"/>
    <property type="molecule type" value="Genomic_DNA"/>
</dbReference>
<evidence type="ECO:0000256" key="3">
    <source>
        <dbReference type="ARBA" id="ARBA00023125"/>
    </source>
</evidence>
<dbReference type="InterPro" id="IPR010998">
    <property type="entry name" value="Integrase_recombinase_N"/>
</dbReference>
<gene>
    <name evidence="6" type="ORF">BLX24_24720</name>
</gene>
<dbReference type="OrthoDB" id="9795573at2"/>
<dbReference type="GO" id="GO:0015074">
    <property type="term" value="P:DNA integration"/>
    <property type="evidence" value="ECO:0007669"/>
    <property type="project" value="UniProtKB-KW"/>
</dbReference>
<feature type="domain" description="Tyr recombinase" evidence="5">
    <location>
        <begin position="203"/>
        <end position="385"/>
    </location>
</feature>
<dbReference type="CDD" id="cd00801">
    <property type="entry name" value="INT_P4_C"/>
    <property type="match status" value="1"/>
</dbReference>
<dbReference type="InterPro" id="IPR025166">
    <property type="entry name" value="Integrase_DNA_bind_dom"/>
</dbReference>
<dbReference type="InterPro" id="IPR002104">
    <property type="entry name" value="Integrase_catalytic"/>
</dbReference>
<dbReference type="Gene3D" id="3.30.160.390">
    <property type="entry name" value="Integrase, DNA-binding domain"/>
    <property type="match status" value="1"/>
</dbReference>
<dbReference type="GO" id="GO:0003677">
    <property type="term" value="F:DNA binding"/>
    <property type="evidence" value="ECO:0007669"/>
    <property type="project" value="UniProtKB-KW"/>
</dbReference>
<dbReference type="SUPFAM" id="SSF56349">
    <property type="entry name" value="DNA breaking-rejoining enzymes"/>
    <property type="match status" value="1"/>
</dbReference>
<dbReference type="InterPro" id="IPR038488">
    <property type="entry name" value="Integrase_DNA-bd_sf"/>
</dbReference>
<reference evidence="6 7" key="1">
    <citation type="submission" date="2016-10" db="EMBL/GenBank/DDBJ databases">
        <title>Arsenicibacter rosenii gen. nov., sp. nov., an efficient arsenic-methylating bacterium isolated from an arsenic-contaminated paddy soil.</title>
        <authorList>
            <person name="Huang K."/>
        </authorList>
    </citation>
    <scope>NUCLEOTIDE SEQUENCE [LARGE SCALE GENOMIC DNA]</scope>
    <source>
        <strain evidence="6 7">SM-1</strain>
    </source>
</reference>
<dbReference type="Pfam" id="PF22022">
    <property type="entry name" value="Phage_int_M"/>
    <property type="match status" value="1"/>
</dbReference>
<dbReference type="InterPro" id="IPR013762">
    <property type="entry name" value="Integrase-like_cat_sf"/>
</dbReference>
<dbReference type="PROSITE" id="PS51898">
    <property type="entry name" value="TYR_RECOMBINASE"/>
    <property type="match status" value="1"/>
</dbReference>
<name>A0A1S2VCN2_9BACT</name>
<dbReference type="InterPro" id="IPR053876">
    <property type="entry name" value="Phage_int_M"/>
</dbReference>
<dbReference type="InterPro" id="IPR050808">
    <property type="entry name" value="Phage_Integrase"/>
</dbReference>
<keyword evidence="3" id="KW-0238">DNA-binding</keyword>
<dbReference type="PANTHER" id="PTHR30629">
    <property type="entry name" value="PROPHAGE INTEGRASE"/>
    <property type="match status" value="1"/>
</dbReference>
<dbReference type="PANTHER" id="PTHR30629:SF2">
    <property type="entry name" value="PROPHAGE INTEGRASE INTS-RELATED"/>
    <property type="match status" value="1"/>
</dbReference>
<dbReference type="Proteomes" id="UP000181790">
    <property type="component" value="Unassembled WGS sequence"/>
</dbReference>
<protein>
    <submittedName>
        <fullName evidence="6">Integrase</fullName>
    </submittedName>
</protein>
<evidence type="ECO:0000259" key="5">
    <source>
        <dbReference type="PROSITE" id="PS51898"/>
    </source>
</evidence>
<dbReference type="GO" id="GO:0006310">
    <property type="term" value="P:DNA recombination"/>
    <property type="evidence" value="ECO:0007669"/>
    <property type="project" value="UniProtKB-KW"/>
</dbReference>
<dbReference type="Pfam" id="PF13356">
    <property type="entry name" value="Arm-DNA-bind_3"/>
    <property type="match status" value="1"/>
</dbReference>
<evidence type="ECO:0000313" key="6">
    <source>
        <dbReference type="EMBL" id="OIN56452.1"/>
    </source>
</evidence>